<evidence type="ECO:0008006" key="4">
    <source>
        <dbReference type="Google" id="ProtNLM"/>
    </source>
</evidence>
<dbReference type="AlphaFoldDB" id="A0A162CMR7"/>
<keyword evidence="1" id="KW-0472">Membrane</keyword>
<sequence length="146" mass="17178">MFHRNLPSENSTTSHTQTVGNNLKKLLYIPVLLIFILIFSCGQNSAEKKLNGKWYETENKKIIWQFYRESLVFIDDNNDKVEWTATESKIEFDYPTFYWDSLSKPVDIIDKIVIDYKLTDNNDSLSGTLTNRYGKHKFGLIRIEEE</sequence>
<proteinExistence type="predicted"/>
<dbReference type="Proteomes" id="UP000076715">
    <property type="component" value="Unassembled WGS sequence"/>
</dbReference>
<dbReference type="EMBL" id="LQRT01000025">
    <property type="protein sequence ID" value="KZS39524.1"/>
    <property type="molecule type" value="Genomic_DNA"/>
</dbReference>
<keyword evidence="3" id="KW-1185">Reference proteome</keyword>
<accession>A0A162CMR7</accession>
<evidence type="ECO:0000256" key="1">
    <source>
        <dbReference type="SAM" id="Phobius"/>
    </source>
</evidence>
<comment type="caution">
    <text evidence="2">The sequence shown here is derived from an EMBL/GenBank/DDBJ whole genome shotgun (WGS) entry which is preliminary data.</text>
</comment>
<gene>
    <name evidence="2" type="ORF">AWE51_25675</name>
</gene>
<keyword evidence="1" id="KW-1133">Transmembrane helix</keyword>
<keyword evidence="1" id="KW-0812">Transmembrane</keyword>
<evidence type="ECO:0000313" key="2">
    <source>
        <dbReference type="EMBL" id="KZS39524.1"/>
    </source>
</evidence>
<reference evidence="2 3" key="1">
    <citation type="submission" date="2016-01" db="EMBL/GenBank/DDBJ databases">
        <title>The draft genome sequence of Aquimarina sp. RZW4-3-2.</title>
        <authorList>
            <person name="Wang Y."/>
        </authorList>
    </citation>
    <scope>NUCLEOTIDE SEQUENCE [LARGE SCALE GENOMIC DNA]</scope>
    <source>
        <strain evidence="2 3">RZW4-3-2</strain>
    </source>
</reference>
<protein>
    <recommendedName>
        <fullName evidence="4">Lipocalin-like domain-containing protein</fullName>
    </recommendedName>
</protein>
<evidence type="ECO:0000313" key="3">
    <source>
        <dbReference type="Proteomes" id="UP000076715"/>
    </source>
</evidence>
<name>A0A162CMR7_9FLAO</name>
<dbReference type="STRING" id="1642818.AWE51_25675"/>
<feature type="transmembrane region" description="Helical" evidence="1">
    <location>
        <begin position="26"/>
        <end position="46"/>
    </location>
</feature>
<organism evidence="2 3">
    <name type="scientific">Aquimarina aggregata</name>
    <dbReference type="NCBI Taxonomy" id="1642818"/>
    <lineage>
        <taxon>Bacteria</taxon>
        <taxon>Pseudomonadati</taxon>
        <taxon>Bacteroidota</taxon>
        <taxon>Flavobacteriia</taxon>
        <taxon>Flavobacteriales</taxon>
        <taxon>Flavobacteriaceae</taxon>
        <taxon>Aquimarina</taxon>
    </lineage>
</organism>